<evidence type="ECO:0008006" key="4">
    <source>
        <dbReference type="Google" id="ProtNLM"/>
    </source>
</evidence>
<evidence type="ECO:0000256" key="1">
    <source>
        <dbReference type="SAM" id="MobiDB-lite"/>
    </source>
</evidence>
<evidence type="ECO:0000313" key="3">
    <source>
        <dbReference type="Proteomes" id="UP000077248"/>
    </source>
</evidence>
<evidence type="ECO:0000313" key="2">
    <source>
        <dbReference type="EMBL" id="OAG25582.1"/>
    </source>
</evidence>
<protein>
    <recommendedName>
        <fullName evidence="4">Pal1-domain-containing protein</fullName>
    </recommendedName>
</protein>
<dbReference type="AlphaFoldDB" id="A0A177E2W8"/>
<dbReference type="KEGG" id="aalt:CC77DRAFT_1005170"/>
<accession>A0A177E2W8</accession>
<sequence>MLVMKIEKDNSLPSGSKQRQQHPKNAPEPSITLAMSPTSSYTYTPTECYPRSYHPALHCRPTIPSDHLPNDEYRYLVKLQDRSRLESHFAQPSLPSSSYNTLRKTAYQEQPNLSREWRTKVSETANATRAALGPIFDFTEEGYERMQTANNNRYTGGGYRDESEYEDYVPSRRVHELNQKYWDNDEGYMNEQYRKNGCSLHSGRHVGISPLAHPHPEPTPPLGRKRYDSGVGESPMYGPTPELGSKFDWSSDEDESPKRKRWGRLFRSKEAG</sequence>
<name>A0A177E2W8_ALTAL</name>
<proteinExistence type="predicted"/>
<feature type="region of interest" description="Disordered" evidence="1">
    <location>
        <begin position="1"/>
        <end position="38"/>
    </location>
</feature>
<gene>
    <name evidence="2" type="ORF">CC77DRAFT_1005170</name>
</gene>
<dbReference type="GeneID" id="29108922"/>
<dbReference type="EMBL" id="KV441470">
    <property type="protein sequence ID" value="OAG25582.1"/>
    <property type="molecule type" value="Genomic_DNA"/>
</dbReference>
<dbReference type="RefSeq" id="XP_018391003.1">
    <property type="nucleotide sequence ID" value="XM_018523328.1"/>
</dbReference>
<organism evidence="2 3">
    <name type="scientific">Alternaria alternata</name>
    <name type="common">Alternaria rot fungus</name>
    <name type="synonym">Torula alternata</name>
    <dbReference type="NCBI Taxonomy" id="5599"/>
    <lineage>
        <taxon>Eukaryota</taxon>
        <taxon>Fungi</taxon>
        <taxon>Dikarya</taxon>
        <taxon>Ascomycota</taxon>
        <taxon>Pezizomycotina</taxon>
        <taxon>Dothideomycetes</taxon>
        <taxon>Pleosporomycetidae</taxon>
        <taxon>Pleosporales</taxon>
        <taxon>Pleosporineae</taxon>
        <taxon>Pleosporaceae</taxon>
        <taxon>Alternaria</taxon>
        <taxon>Alternaria sect. Alternaria</taxon>
        <taxon>Alternaria alternata complex</taxon>
    </lineage>
</organism>
<keyword evidence="3" id="KW-1185">Reference proteome</keyword>
<feature type="compositionally biased region" description="Basic and acidic residues" evidence="1">
    <location>
        <begin position="1"/>
        <end position="10"/>
    </location>
</feature>
<dbReference type="Proteomes" id="UP000077248">
    <property type="component" value="Unassembled WGS sequence"/>
</dbReference>
<reference evidence="2 3" key="1">
    <citation type="submission" date="2016-05" db="EMBL/GenBank/DDBJ databases">
        <title>Comparative analysis of secretome profiles of manganese(II)-oxidizing ascomycete fungi.</title>
        <authorList>
            <consortium name="DOE Joint Genome Institute"/>
            <person name="Zeiner C.A."/>
            <person name="Purvine S.O."/>
            <person name="Zink E.M."/>
            <person name="Wu S."/>
            <person name="Pasa-Tolic L."/>
            <person name="Chaput D.L."/>
            <person name="Haridas S."/>
            <person name="Grigoriev I.V."/>
            <person name="Santelli C.M."/>
            <person name="Hansel C.M."/>
        </authorList>
    </citation>
    <scope>NUCLEOTIDE SEQUENCE [LARGE SCALE GENOMIC DNA]</scope>
    <source>
        <strain evidence="2 3">SRC1lrK2f</strain>
    </source>
</reference>
<dbReference type="VEuPathDB" id="FungiDB:CC77DRAFT_1005170"/>
<feature type="region of interest" description="Disordered" evidence="1">
    <location>
        <begin position="205"/>
        <end position="272"/>
    </location>
</feature>